<comment type="caution">
    <text evidence="2">The sequence shown here is derived from an EMBL/GenBank/DDBJ whole genome shotgun (WGS) entry which is preliminary data.</text>
</comment>
<organism evidence="2 3">
    <name type="scientific">Chitinophaga ginsengisoli</name>
    <dbReference type="NCBI Taxonomy" id="363837"/>
    <lineage>
        <taxon>Bacteria</taxon>
        <taxon>Pseudomonadati</taxon>
        <taxon>Bacteroidota</taxon>
        <taxon>Chitinophagia</taxon>
        <taxon>Chitinophagales</taxon>
        <taxon>Chitinophagaceae</taxon>
        <taxon>Chitinophaga</taxon>
    </lineage>
</organism>
<dbReference type="SUPFAM" id="SSF54427">
    <property type="entry name" value="NTF2-like"/>
    <property type="match status" value="1"/>
</dbReference>
<proteinExistence type="predicted"/>
<dbReference type="Gene3D" id="3.10.450.50">
    <property type="match status" value="1"/>
</dbReference>
<evidence type="ECO:0000313" key="3">
    <source>
        <dbReference type="Proteomes" id="UP000240978"/>
    </source>
</evidence>
<dbReference type="InterPro" id="IPR037401">
    <property type="entry name" value="SnoaL-like"/>
</dbReference>
<dbReference type="InterPro" id="IPR032710">
    <property type="entry name" value="NTF2-like_dom_sf"/>
</dbReference>
<evidence type="ECO:0000259" key="1">
    <source>
        <dbReference type="Pfam" id="PF12680"/>
    </source>
</evidence>
<keyword evidence="3" id="KW-1185">Reference proteome</keyword>
<dbReference type="OrthoDB" id="2083380at2"/>
<reference evidence="2 3" key="1">
    <citation type="submission" date="2018-03" db="EMBL/GenBank/DDBJ databases">
        <title>Genomic Encyclopedia of Archaeal and Bacterial Type Strains, Phase II (KMG-II): from individual species to whole genera.</title>
        <authorList>
            <person name="Goeker M."/>
        </authorList>
    </citation>
    <scope>NUCLEOTIDE SEQUENCE [LARGE SCALE GENOMIC DNA]</scope>
    <source>
        <strain evidence="2 3">DSM 18107</strain>
    </source>
</reference>
<evidence type="ECO:0000313" key="2">
    <source>
        <dbReference type="EMBL" id="PSL33301.1"/>
    </source>
</evidence>
<gene>
    <name evidence="2" type="ORF">CLV42_103284</name>
</gene>
<dbReference type="EMBL" id="PYGK01000003">
    <property type="protein sequence ID" value="PSL33301.1"/>
    <property type="molecule type" value="Genomic_DNA"/>
</dbReference>
<dbReference type="RefSeq" id="WP_106601621.1">
    <property type="nucleotide sequence ID" value="NZ_PYGK01000003.1"/>
</dbReference>
<name>A0A2P8GH54_9BACT</name>
<accession>A0A2P8GH54</accession>
<sequence>MKTKEQIRTLAQQAFKNHLEYLSSGRITEWVDLFTNDGELQFPYAPADFPKYVAGKKALYDYMKNFPEHFKVTFENLHFHATEDPALVIAEFTSAGHAISTGKSYDQKYISVVTTNEDGEIVKYVDFWNPMIALESLNAPLASFVGGNQAQI</sequence>
<dbReference type="AlphaFoldDB" id="A0A2P8GH54"/>
<dbReference type="Proteomes" id="UP000240978">
    <property type="component" value="Unassembled WGS sequence"/>
</dbReference>
<protein>
    <recommendedName>
        <fullName evidence="1">SnoaL-like domain-containing protein</fullName>
    </recommendedName>
</protein>
<dbReference type="Pfam" id="PF12680">
    <property type="entry name" value="SnoaL_2"/>
    <property type="match status" value="1"/>
</dbReference>
<feature type="domain" description="SnoaL-like" evidence="1">
    <location>
        <begin position="17"/>
        <end position="123"/>
    </location>
</feature>